<feature type="compositionally biased region" description="Polar residues" evidence="1">
    <location>
        <begin position="196"/>
        <end position="220"/>
    </location>
</feature>
<dbReference type="SUPFAM" id="SSF52200">
    <property type="entry name" value="Toll/Interleukin receptor TIR domain"/>
    <property type="match status" value="1"/>
</dbReference>
<dbReference type="Proteomes" id="UP000001058">
    <property type="component" value="Unassembled WGS sequence"/>
</dbReference>
<proteinExistence type="predicted"/>
<feature type="region of interest" description="Disordered" evidence="1">
    <location>
        <begin position="143"/>
        <end position="264"/>
    </location>
</feature>
<dbReference type="KEGG" id="vcn:VOLCADRAFT_108129"/>
<evidence type="ECO:0000313" key="2">
    <source>
        <dbReference type="EMBL" id="EFJ40502.1"/>
    </source>
</evidence>
<evidence type="ECO:0008006" key="4">
    <source>
        <dbReference type="Google" id="ProtNLM"/>
    </source>
</evidence>
<reference evidence="2 3" key="1">
    <citation type="journal article" date="2010" name="Science">
        <title>Genomic analysis of organismal complexity in the multicellular green alga Volvox carteri.</title>
        <authorList>
            <person name="Prochnik S.E."/>
            <person name="Umen J."/>
            <person name="Nedelcu A.M."/>
            <person name="Hallmann A."/>
            <person name="Miller S.M."/>
            <person name="Nishii I."/>
            <person name="Ferris P."/>
            <person name="Kuo A."/>
            <person name="Mitros T."/>
            <person name="Fritz-Laylin L.K."/>
            <person name="Hellsten U."/>
            <person name="Chapman J."/>
            <person name="Simakov O."/>
            <person name="Rensing S.A."/>
            <person name="Terry A."/>
            <person name="Pangilinan J."/>
            <person name="Kapitonov V."/>
            <person name="Jurka J."/>
            <person name="Salamov A."/>
            <person name="Shapiro H."/>
            <person name="Schmutz J."/>
            <person name="Grimwood J."/>
            <person name="Lindquist E."/>
            <person name="Lucas S."/>
            <person name="Grigoriev I.V."/>
            <person name="Schmitt R."/>
            <person name="Kirk D."/>
            <person name="Rokhsar D.S."/>
        </authorList>
    </citation>
    <scope>NUCLEOTIDE SEQUENCE [LARGE SCALE GENOMIC DNA]</scope>
    <source>
        <strain evidence="3">f. Nagariensis / Eve</strain>
    </source>
</reference>
<feature type="compositionally biased region" description="Low complexity" evidence="1">
    <location>
        <begin position="221"/>
        <end position="232"/>
    </location>
</feature>
<dbReference type="InterPro" id="IPR035897">
    <property type="entry name" value="Toll_tir_struct_dom_sf"/>
</dbReference>
<dbReference type="RefSeq" id="XP_002958426.1">
    <property type="nucleotide sequence ID" value="XM_002958380.1"/>
</dbReference>
<dbReference type="InParanoid" id="D8UIF7"/>
<dbReference type="GeneID" id="9627885"/>
<gene>
    <name evidence="2" type="ORF">VOLCADRAFT_108129</name>
</gene>
<dbReference type="Gene3D" id="3.40.50.10140">
    <property type="entry name" value="Toll/interleukin-1 receptor homology (TIR) domain"/>
    <property type="match status" value="1"/>
</dbReference>
<feature type="region of interest" description="Disordered" evidence="1">
    <location>
        <begin position="412"/>
        <end position="448"/>
    </location>
</feature>
<accession>D8UIF7</accession>
<keyword evidence="3" id="KW-1185">Reference proteome</keyword>
<dbReference type="OrthoDB" id="547463at2759"/>
<feature type="compositionally biased region" description="Polar residues" evidence="1">
    <location>
        <begin position="169"/>
        <end position="185"/>
    </location>
</feature>
<feature type="compositionally biased region" description="Polar residues" evidence="1">
    <location>
        <begin position="253"/>
        <end position="262"/>
    </location>
</feature>
<dbReference type="EMBL" id="GL378414">
    <property type="protein sequence ID" value="EFJ40502.1"/>
    <property type="molecule type" value="Genomic_DNA"/>
</dbReference>
<evidence type="ECO:0000256" key="1">
    <source>
        <dbReference type="SAM" id="MobiDB-lite"/>
    </source>
</evidence>
<feature type="compositionally biased region" description="Low complexity" evidence="1">
    <location>
        <begin position="157"/>
        <end position="168"/>
    </location>
</feature>
<name>D8UIF7_VOLCA</name>
<evidence type="ECO:0000313" key="3">
    <source>
        <dbReference type="Proteomes" id="UP000001058"/>
    </source>
</evidence>
<dbReference type="AlphaFoldDB" id="D8UIF7"/>
<protein>
    <recommendedName>
        <fullName evidence="4">TIR domain-containing protein</fullName>
    </recommendedName>
</protein>
<sequence length="1028" mass="108332">MYICIYVCVNGGHGSFCCGDDDGDDDVVLNLVWLSIEVKSTRDIAAGVEPFKSLQPPRKQAQTTCKISCSRHLLYEGTLVAVKAVGDADDGRPRALANVQLVVAWPEYLFLQQQQEGLETSDLSPAHVLAKVVTLRVDRLPQALPDVRNPNKPPLSPSTVSSQPTSPTADPTTSLPSFQQPQLPTISLPPGLEPGSTLQCNSAAPVSTAHSTSSLSTISQRRNPTSTTNSRRGQLLNKAAGGDAAGPLPPSATPSRTITPAPSKSAVLPPIAHVTATVETAAAAAGPPPSSGAAAAASAAGGPRADGFFLLASQWSGTARDGPCGGLHLRSCAPPGAVAPAETGPQALTLELLPQPFLFHFALVYRRDEATAFQSEVLHQLGSLVRRTRPLRVYDMTAGGKVAAAPPSATIAVSSRPDLSTSHHRATPPTPSSSKKRPSSCSAPSTPGGVADDGTFGCGMLGGVTLDAGGGDGGGVTAAANLLVLLSPGVWECDDVVSAAEVIPYRLHSHAAAAAVRRVVQLGGCGARLEREAVVSELEAYLAASSADAQPPRPYRPTGSSSRKLIPAFYYEGVALRDRGGGPEEPSAGAAAGSGGVGAAAGTLQIRMDLSYVPWISESMPPYSRTITLHWQQEGVDRSAGSGGGGGGGTVIQLGEVAPGSSFRARWEGRVAVIGGEMRLAEDRDDVILRPQPFFFHFYIAGAPDTAASGLCSQLASSLHNHSCPGRRVRLYNSCGRPKDERYGAMDSSAAVLAALSRGSWSDDAFCGDLKRAAATGRRVLFVYDPDPAAADHVNPGSAARGAPPGVISALLSASDIYPYFKSCWYEQSACMWQLLQAAGFARCVRQPLTEDDSFLYELQESRCELGGLILLRERRWVYYEGVAGMAGAMMLSNSYGELLRLVPQSHIWHYFLSYVEQDTADACVVLAVRLGEVSVQGRRLRCWYDSHVGGSSAAARCREARRLGVEHSQHFVLLLSPGALESPYIRFEIQTALDLHKSTLVLYDPDSPSPTHLDLAHLRASGPQPTR</sequence>
<organism evidence="3">
    <name type="scientific">Volvox carteri f. nagariensis</name>
    <dbReference type="NCBI Taxonomy" id="3068"/>
    <lineage>
        <taxon>Eukaryota</taxon>
        <taxon>Viridiplantae</taxon>
        <taxon>Chlorophyta</taxon>
        <taxon>core chlorophytes</taxon>
        <taxon>Chlorophyceae</taxon>
        <taxon>CS clade</taxon>
        <taxon>Chlamydomonadales</taxon>
        <taxon>Volvocaceae</taxon>
        <taxon>Volvox</taxon>
    </lineage>
</organism>